<dbReference type="Proteomes" id="UP001161916">
    <property type="component" value="Unassembled WGS sequence"/>
</dbReference>
<gene>
    <name evidence="2" type="ORF">OB951_03550</name>
</gene>
<feature type="domain" description="VTC" evidence="1">
    <location>
        <begin position="37"/>
        <end position="255"/>
    </location>
</feature>
<dbReference type="Pfam" id="PF09359">
    <property type="entry name" value="VTC"/>
    <property type="match status" value="1"/>
</dbReference>
<evidence type="ECO:0000259" key="1">
    <source>
        <dbReference type="Pfam" id="PF09359"/>
    </source>
</evidence>
<sequence>MPMCNDGGNRGTSLLQRVKRRVSEELSVPPHTAKERFRHELKYLISYAQKADLNVRMAPLLGLDKHASNGGYMIRSLYFDDYWNTAYQEKVDGVLLRKKYRIRIYDYSDRVIKLERKRKSDSWIYKEDAPLTHEQFDRILAGDYEFLRDSDHQLCREFYVECMCNVLRPRVIVDYEREPWILDAGTVRVTFDMNVRAAVGGFDIFDSTLPVLPVLEPGKLVMEVKFTEFLPQMVRDLLPGKAQELTSASKYVLCYDKASYLRGFGYWQEGWSVPSL</sequence>
<accession>A0AA43P5Z4</accession>
<dbReference type="AlphaFoldDB" id="A0AA43P5Z4"/>
<evidence type="ECO:0000313" key="2">
    <source>
        <dbReference type="EMBL" id="MDH7889682.1"/>
    </source>
</evidence>
<dbReference type="CDD" id="cd07750">
    <property type="entry name" value="PolyPPase_VTC_like"/>
    <property type="match status" value="1"/>
</dbReference>
<dbReference type="InterPro" id="IPR018966">
    <property type="entry name" value="VTC_domain"/>
</dbReference>
<dbReference type="InterPro" id="IPR042267">
    <property type="entry name" value="VTC_sf"/>
</dbReference>
<evidence type="ECO:0000313" key="3">
    <source>
        <dbReference type="Proteomes" id="UP001161916"/>
    </source>
</evidence>
<proteinExistence type="predicted"/>
<dbReference type="Gene3D" id="3.20.100.30">
    <property type="entry name" value="VTC, catalytic tunnel domain"/>
    <property type="match status" value="1"/>
</dbReference>
<protein>
    <submittedName>
        <fullName evidence="2">Polyphosphate polymerase domain-containing protein</fullName>
    </submittedName>
</protein>
<comment type="caution">
    <text evidence="2">The sequence shown here is derived from an EMBL/GenBank/DDBJ whole genome shotgun (WGS) entry which is preliminary data.</text>
</comment>
<dbReference type="GO" id="GO:0006799">
    <property type="term" value="P:polyphosphate biosynthetic process"/>
    <property type="evidence" value="ECO:0007669"/>
    <property type="project" value="UniProtKB-ARBA"/>
</dbReference>
<organism evidence="2 3">
    <name type="scientific">Bifidobacterium catenulatum subsp. kashiwanohense</name>
    <dbReference type="NCBI Taxonomy" id="630129"/>
    <lineage>
        <taxon>Bacteria</taxon>
        <taxon>Bacillati</taxon>
        <taxon>Actinomycetota</taxon>
        <taxon>Actinomycetes</taxon>
        <taxon>Bifidobacteriales</taxon>
        <taxon>Bifidobacteriaceae</taxon>
        <taxon>Bifidobacterium</taxon>
    </lineage>
</organism>
<name>A0AA43P5Z4_9BIFI</name>
<dbReference type="EMBL" id="JAOPMH010000003">
    <property type="protein sequence ID" value="MDH7889682.1"/>
    <property type="molecule type" value="Genomic_DNA"/>
</dbReference>
<reference evidence="2" key="2">
    <citation type="journal article" date="2023" name="Gut Microbes">
        <title>Characterization of Bifidobacterium kashiwanohense that utilizes both milk- and plant-derived oligosaccharides.</title>
        <authorList>
            <person name="Orihara K."/>
            <person name="Yahagi K."/>
            <person name="Saito Y."/>
            <person name="Watanabe Y."/>
            <person name="Sasai T."/>
            <person name="Hara T."/>
            <person name="Tsukuda N."/>
            <person name="Oki K."/>
            <person name="Fujimoto J."/>
            <person name="Matsuki T."/>
        </authorList>
    </citation>
    <scope>NUCLEOTIDE SEQUENCE</scope>
    <source>
        <strain evidence="2">YIT 13062</strain>
    </source>
</reference>
<reference evidence="2" key="1">
    <citation type="submission" date="2022-09" db="EMBL/GenBank/DDBJ databases">
        <authorList>
            <person name="Orihara K."/>
        </authorList>
    </citation>
    <scope>NUCLEOTIDE SEQUENCE</scope>
    <source>
        <strain evidence="2">YIT 13062</strain>
    </source>
</reference>